<protein>
    <submittedName>
        <fullName evidence="2">Uncharacterized protein</fullName>
    </submittedName>
</protein>
<evidence type="ECO:0000313" key="2">
    <source>
        <dbReference type="EMBL" id="PAT37309.1"/>
    </source>
</evidence>
<dbReference type="EMBL" id="NSJB01000003">
    <property type="protein sequence ID" value="PAT37309.1"/>
    <property type="molecule type" value="Genomic_DNA"/>
</dbReference>
<dbReference type="Pfam" id="PF20388">
    <property type="entry name" value="DUF6683"/>
    <property type="match status" value="1"/>
</dbReference>
<dbReference type="InterPro" id="IPR046505">
    <property type="entry name" value="DUF6683"/>
</dbReference>
<feature type="chain" id="PRO_5012900607" evidence="1">
    <location>
        <begin position="18"/>
        <end position="239"/>
    </location>
</feature>
<feature type="signal peptide" evidence="1">
    <location>
        <begin position="1"/>
        <end position="17"/>
    </location>
</feature>
<proteinExistence type="predicted"/>
<gene>
    <name evidence="2" type="ORF">CK625_06765</name>
</gene>
<keyword evidence="3" id="KW-1185">Reference proteome</keyword>
<sequence>MLLSAALALGAGAPAWAWMSTDGGMSLSIGAGNYLLSSQVLKNSSGGSKKAQASRKAAPKPSAYRYRYAPAVSQQVRAEFMQGMRQRIKQSSAGDATSLAIVNALADYDGIASMREQFKRMGHDPDSVATAMAFWLLGNYRIVHDIDMAQIETAGLLKQLQSVLSSDSGMLKQSDADKQRMAELLLWTAIVQQIAYNQADEKNDASAKAQVASQARASLQRVGFDVDALQLDSSGLRLR</sequence>
<evidence type="ECO:0000313" key="3">
    <source>
        <dbReference type="Proteomes" id="UP000218054"/>
    </source>
</evidence>
<accession>A0A2A2AI68</accession>
<organism evidence="2 3">
    <name type="scientific">Vandammella animalimorsus</name>
    <dbReference type="NCBI Taxonomy" id="2029117"/>
    <lineage>
        <taxon>Bacteria</taxon>
        <taxon>Pseudomonadati</taxon>
        <taxon>Pseudomonadota</taxon>
        <taxon>Betaproteobacteria</taxon>
        <taxon>Burkholderiales</taxon>
        <taxon>Comamonadaceae</taxon>
        <taxon>Vandammella</taxon>
    </lineage>
</organism>
<reference evidence="2 3" key="1">
    <citation type="submission" date="2017-08" db="EMBL/GenBank/DDBJ databases">
        <title>WGS of Clinical strains of the CDC Group NO-1 linked to zoonotic infections in humans.</title>
        <authorList>
            <person name="Bernier A.-M."/>
            <person name="Bernard K."/>
        </authorList>
    </citation>
    <scope>NUCLEOTIDE SEQUENCE [LARGE SCALE GENOMIC DNA]</scope>
    <source>
        <strain evidence="2 3">NML00-0135</strain>
    </source>
</reference>
<evidence type="ECO:0000256" key="1">
    <source>
        <dbReference type="SAM" id="SignalP"/>
    </source>
</evidence>
<keyword evidence="1" id="KW-0732">Signal</keyword>
<name>A0A2A2AI68_9BURK</name>
<comment type="caution">
    <text evidence="2">The sequence shown here is derived from an EMBL/GenBank/DDBJ whole genome shotgun (WGS) entry which is preliminary data.</text>
</comment>
<dbReference type="Proteomes" id="UP000218054">
    <property type="component" value="Unassembled WGS sequence"/>
</dbReference>
<dbReference type="AlphaFoldDB" id="A0A2A2AI68"/>